<evidence type="ECO:0000313" key="4">
    <source>
        <dbReference type="EMBL" id="OQP49602.1"/>
    </source>
</evidence>
<reference evidence="4 5" key="1">
    <citation type="submission" date="2016-04" db="EMBL/GenBank/DDBJ databases">
        <authorList>
            <person name="Chen L."/>
            <person name="Zhuang W."/>
            <person name="Wang G."/>
        </authorList>
    </citation>
    <scope>NUCLEOTIDE SEQUENCE [LARGE SCALE GENOMIC DNA]</scope>
    <source>
        <strain evidence="5">GR20</strain>
    </source>
</reference>
<dbReference type="PIRSF" id="PIRSF006325">
    <property type="entry name" value="MeTrfase_bac"/>
    <property type="match status" value="1"/>
</dbReference>
<accession>A0ABX3NY69</accession>
<evidence type="ECO:0000259" key="3">
    <source>
        <dbReference type="Pfam" id="PF13649"/>
    </source>
</evidence>
<protein>
    <submittedName>
        <fullName evidence="4">Methyltransferase</fullName>
    </submittedName>
</protein>
<keyword evidence="1" id="KW-0808">Transferase</keyword>
<dbReference type="GO" id="GO:0032259">
    <property type="term" value="P:methylation"/>
    <property type="evidence" value="ECO:0007669"/>
    <property type="project" value="UniProtKB-KW"/>
</dbReference>
<evidence type="ECO:0000313" key="5">
    <source>
        <dbReference type="Proteomes" id="UP000192277"/>
    </source>
</evidence>
<keyword evidence="4" id="KW-0489">Methyltransferase</keyword>
<dbReference type="InterPro" id="IPR029063">
    <property type="entry name" value="SAM-dependent_MTases_sf"/>
</dbReference>
<dbReference type="Proteomes" id="UP000192277">
    <property type="component" value="Unassembled WGS sequence"/>
</dbReference>
<keyword evidence="5" id="KW-1185">Reference proteome</keyword>
<organism evidence="4 5">
    <name type="scientific">Niastella koreensis</name>
    <dbReference type="NCBI Taxonomy" id="354356"/>
    <lineage>
        <taxon>Bacteria</taxon>
        <taxon>Pseudomonadati</taxon>
        <taxon>Bacteroidota</taxon>
        <taxon>Chitinophagia</taxon>
        <taxon>Chitinophagales</taxon>
        <taxon>Chitinophagaceae</taxon>
        <taxon>Niastella</taxon>
    </lineage>
</organism>
<name>A0ABX3NY69_9BACT</name>
<comment type="caution">
    <text evidence="4">The sequence shown here is derived from an EMBL/GenBank/DDBJ whole genome shotgun (WGS) entry which is preliminary data.</text>
</comment>
<dbReference type="PANTHER" id="PTHR43861:SF2">
    <property type="entry name" value="CARBOXY-S-ADENOSYL-L-METHIONINE SYNTHASE"/>
    <property type="match status" value="1"/>
</dbReference>
<proteinExistence type="predicted"/>
<dbReference type="Pfam" id="PF13649">
    <property type="entry name" value="Methyltransf_25"/>
    <property type="match status" value="1"/>
</dbReference>
<dbReference type="EMBL" id="LWBO01000010">
    <property type="protein sequence ID" value="OQP49602.1"/>
    <property type="molecule type" value="Genomic_DNA"/>
</dbReference>
<dbReference type="GO" id="GO:0008168">
    <property type="term" value="F:methyltransferase activity"/>
    <property type="evidence" value="ECO:0007669"/>
    <property type="project" value="UniProtKB-KW"/>
</dbReference>
<dbReference type="InterPro" id="IPR005271">
    <property type="entry name" value="CmoA"/>
</dbReference>
<sequence length="235" mass="26486">MNAGDSIDVKNAGWTFGGETASHFDPHVSKSVPFYKEGHQLICQVADFFLSEGSVCYDLGCSTGSLILNLAERNSHKNCEFIGVDIESDMTRIARERCLSCNDIQIITDNIAEMDLKKCDLIVSYYTVQFVRPKMRQLLIDKIYNALNWGGAFLYFEKVRAPDARFQDIATSLYNDFKFNNGYSASEIYSKANSIKGVLEPFSTQGNKDLMERAGFTDIVTIMKYICFEGFLAIK</sequence>
<dbReference type="InterPro" id="IPR041698">
    <property type="entry name" value="Methyltransf_25"/>
</dbReference>
<dbReference type="RefSeq" id="WP_014220002.1">
    <property type="nucleotide sequence ID" value="NZ_LWBO01000010.1"/>
</dbReference>
<evidence type="ECO:0000256" key="1">
    <source>
        <dbReference type="ARBA" id="ARBA00022679"/>
    </source>
</evidence>
<dbReference type="Gene3D" id="3.40.50.150">
    <property type="entry name" value="Vaccinia Virus protein VP39"/>
    <property type="match status" value="1"/>
</dbReference>
<dbReference type="CDD" id="cd02440">
    <property type="entry name" value="AdoMet_MTases"/>
    <property type="match status" value="1"/>
</dbReference>
<dbReference type="SUPFAM" id="SSF53335">
    <property type="entry name" value="S-adenosyl-L-methionine-dependent methyltransferases"/>
    <property type="match status" value="1"/>
</dbReference>
<feature type="domain" description="Methyltransferase" evidence="3">
    <location>
        <begin position="58"/>
        <end position="151"/>
    </location>
</feature>
<evidence type="ECO:0000256" key="2">
    <source>
        <dbReference type="ARBA" id="ARBA00022691"/>
    </source>
</evidence>
<dbReference type="PANTHER" id="PTHR43861">
    <property type="entry name" value="TRANS-ACONITATE 2-METHYLTRANSFERASE-RELATED"/>
    <property type="match status" value="1"/>
</dbReference>
<keyword evidence="2" id="KW-0949">S-adenosyl-L-methionine</keyword>
<gene>
    <name evidence="4" type="ORF">A4D02_28850</name>
</gene>